<proteinExistence type="predicted"/>
<keyword evidence="4" id="KW-1185">Reference proteome</keyword>
<dbReference type="EMBL" id="CM010722">
    <property type="protein sequence ID" value="RZC74661.1"/>
    <property type="molecule type" value="Genomic_DNA"/>
</dbReference>
<feature type="transmembrane region" description="Helical" evidence="2">
    <location>
        <begin position="20"/>
        <end position="44"/>
    </location>
</feature>
<reference evidence="3 4" key="1">
    <citation type="journal article" date="2018" name="Science">
        <title>The opium poppy genome and morphinan production.</title>
        <authorList>
            <person name="Guo L."/>
            <person name="Winzer T."/>
            <person name="Yang X."/>
            <person name="Li Y."/>
            <person name="Ning Z."/>
            <person name="He Z."/>
            <person name="Teodor R."/>
            <person name="Lu Y."/>
            <person name="Bowser T.A."/>
            <person name="Graham I.A."/>
            <person name="Ye K."/>
        </authorList>
    </citation>
    <scope>NUCLEOTIDE SEQUENCE [LARGE SCALE GENOMIC DNA]</scope>
    <source>
        <strain evidence="4">cv. HN1</strain>
        <tissue evidence="3">Leaves</tissue>
    </source>
</reference>
<protein>
    <submittedName>
        <fullName evidence="3">Uncharacterized protein</fullName>
    </submittedName>
</protein>
<accession>A0A4Y7KRB3</accession>
<name>A0A4Y7KRB3_PAPSO</name>
<dbReference type="AlphaFoldDB" id="A0A4Y7KRB3"/>
<keyword evidence="2" id="KW-0812">Transmembrane</keyword>
<evidence type="ECO:0000256" key="1">
    <source>
        <dbReference type="SAM" id="MobiDB-lite"/>
    </source>
</evidence>
<gene>
    <name evidence="3" type="ORF">C5167_050142</name>
</gene>
<evidence type="ECO:0000313" key="4">
    <source>
        <dbReference type="Proteomes" id="UP000316621"/>
    </source>
</evidence>
<evidence type="ECO:0000313" key="3">
    <source>
        <dbReference type="EMBL" id="RZC74661.1"/>
    </source>
</evidence>
<sequence>MNNSNSNYDGHPFDYTVNGYKFFVGIAAGVIMLIVTIVVSSLYCTRVPNSSRQNNDTGDHGDHNHRAGGDIKVGLDEATLDSYQNSNIQKLNSKPST</sequence>
<evidence type="ECO:0000256" key="2">
    <source>
        <dbReference type="SAM" id="Phobius"/>
    </source>
</evidence>
<feature type="compositionally biased region" description="Basic and acidic residues" evidence="1">
    <location>
        <begin position="57"/>
        <end position="71"/>
    </location>
</feature>
<keyword evidence="2" id="KW-1133">Transmembrane helix</keyword>
<organism evidence="3 4">
    <name type="scientific">Papaver somniferum</name>
    <name type="common">Opium poppy</name>
    <dbReference type="NCBI Taxonomy" id="3469"/>
    <lineage>
        <taxon>Eukaryota</taxon>
        <taxon>Viridiplantae</taxon>
        <taxon>Streptophyta</taxon>
        <taxon>Embryophyta</taxon>
        <taxon>Tracheophyta</taxon>
        <taxon>Spermatophyta</taxon>
        <taxon>Magnoliopsida</taxon>
        <taxon>Ranunculales</taxon>
        <taxon>Papaveraceae</taxon>
        <taxon>Papaveroideae</taxon>
        <taxon>Papaver</taxon>
    </lineage>
</organism>
<feature type="region of interest" description="Disordered" evidence="1">
    <location>
        <begin position="48"/>
        <end position="71"/>
    </location>
</feature>
<keyword evidence="2" id="KW-0472">Membrane</keyword>
<dbReference type="Gramene" id="RZC74661">
    <property type="protein sequence ID" value="RZC74661"/>
    <property type="gene ID" value="C5167_050142"/>
</dbReference>
<dbReference type="Proteomes" id="UP000316621">
    <property type="component" value="Chromosome 8"/>
</dbReference>